<dbReference type="KEGG" id="kse:Ksed_25160"/>
<dbReference type="EMBL" id="CP001686">
    <property type="protein sequence ID" value="ACV07479.1"/>
    <property type="molecule type" value="Genomic_DNA"/>
</dbReference>
<accession>C7NG70</accession>
<reference evidence="2 3" key="1">
    <citation type="journal article" date="2009" name="Stand. Genomic Sci.">
        <title>Complete genome sequence of Kytococcus sedentarius type strain (541).</title>
        <authorList>
            <person name="Sims D."/>
            <person name="Brettin T."/>
            <person name="Detter J.C."/>
            <person name="Han C."/>
            <person name="Lapidus A."/>
            <person name="Copeland A."/>
            <person name="Glavina Del Rio T."/>
            <person name="Nolan M."/>
            <person name="Chen F."/>
            <person name="Lucas S."/>
            <person name="Tice H."/>
            <person name="Cheng J.F."/>
            <person name="Bruce D."/>
            <person name="Goodwin L."/>
            <person name="Pitluck S."/>
            <person name="Ovchinnikova G."/>
            <person name="Pati A."/>
            <person name="Ivanova N."/>
            <person name="Mavrommatis K."/>
            <person name="Chen A."/>
            <person name="Palaniappan K."/>
            <person name="D'haeseleer P."/>
            <person name="Chain P."/>
            <person name="Bristow J."/>
            <person name="Eisen J.A."/>
            <person name="Markowitz V."/>
            <person name="Hugenholtz P."/>
            <person name="Schneider S."/>
            <person name="Goker M."/>
            <person name="Pukall R."/>
            <person name="Kyrpides N.C."/>
            <person name="Klenk H.P."/>
        </authorList>
    </citation>
    <scope>NUCLEOTIDE SEQUENCE [LARGE SCALE GENOMIC DNA]</scope>
    <source>
        <strain evidence="3">ATCC 14392 / DSM 20547 / JCM 11482 / CCUG 33030 / NBRC 15357 / NCTC 11040 / CCM 314 / 541</strain>
    </source>
</reference>
<feature type="transmembrane region" description="Helical" evidence="1">
    <location>
        <begin position="58"/>
        <end position="85"/>
    </location>
</feature>
<organism evidence="2 3">
    <name type="scientific">Kytococcus sedentarius (strain ATCC 14392 / DSM 20547 / JCM 11482 / CCUG 33030 / NBRC 15357 / NCTC 11040 / CCM 314 / 541)</name>
    <name type="common">Micrococcus sedentarius</name>
    <dbReference type="NCBI Taxonomy" id="478801"/>
    <lineage>
        <taxon>Bacteria</taxon>
        <taxon>Bacillati</taxon>
        <taxon>Actinomycetota</taxon>
        <taxon>Actinomycetes</taxon>
        <taxon>Micrococcales</taxon>
        <taxon>Kytococcaceae</taxon>
        <taxon>Kytococcus</taxon>
    </lineage>
</organism>
<sequence>MIRLPEPADVIDAAGVDPESFRAERDRAGRMGRWLWIVGGLMAAALLVLHFSGMTGRVGLGLMVPGFIGGVFLLIVVVAAGSMVVSRRQQPVVDRLNAELVVPVLRSYAAQIDRLNGTSGSELHLERAEPQWVRAVEVVDTGDRVRTDDALVGVLAGEPFMVGEYKVTERRGTKDNRRTVTLFHGTVARVRTARPVAAPLRIVPRGKENFSGAGLFSGGGIPLENPAMGDGFKVFTDTPQDAYFVLPQTVQEGWVMVAQRHGGAMGLRAEGDQLLVALDHGGNVFDVSLRSREPVRTCLEKIVHQVNDTVEAASLLGAWGGRMERPRL</sequence>
<evidence type="ECO:0000256" key="1">
    <source>
        <dbReference type="SAM" id="Phobius"/>
    </source>
</evidence>
<proteinExistence type="predicted"/>
<gene>
    <name evidence="2" type="ordered locus">Ksed_25160</name>
</gene>
<dbReference type="AlphaFoldDB" id="C7NG70"/>
<name>C7NG70_KYTSD</name>
<evidence type="ECO:0000313" key="2">
    <source>
        <dbReference type="EMBL" id="ACV07479.1"/>
    </source>
</evidence>
<dbReference type="Pfam" id="PF11335">
    <property type="entry name" value="DUF3137"/>
    <property type="match status" value="1"/>
</dbReference>
<dbReference type="HOGENOM" id="CLU_846720_0_0_11"/>
<dbReference type="STRING" id="478801.Ksed_25160"/>
<feature type="transmembrane region" description="Helical" evidence="1">
    <location>
        <begin position="34"/>
        <end position="52"/>
    </location>
</feature>
<evidence type="ECO:0000313" key="3">
    <source>
        <dbReference type="Proteomes" id="UP000006666"/>
    </source>
</evidence>
<protein>
    <recommendedName>
        <fullName evidence="4">DUF3137 domain-containing protein</fullName>
    </recommendedName>
</protein>
<dbReference type="RefSeq" id="WP_015780405.1">
    <property type="nucleotide sequence ID" value="NC_013169.1"/>
</dbReference>
<dbReference type="InterPro" id="IPR021484">
    <property type="entry name" value="DUF3137"/>
</dbReference>
<keyword evidence="3" id="KW-1185">Reference proteome</keyword>
<keyword evidence="1" id="KW-0472">Membrane</keyword>
<dbReference type="Proteomes" id="UP000006666">
    <property type="component" value="Chromosome"/>
</dbReference>
<keyword evidence="1" id="KW-0812">Transmembrane</keyword>
<keyword evidence="1" id="KW-1133">Transmembrane helix</keyword>
<evidence type="ECO:0008006" key="4">
    <source>
        <dbReference type="Google" id="ProtNLM"/>
    </source>
</evidence>